<dbReference type="Pfam" id="PF07969">
    <property type="entry name" value="Amidohydro_3"/>
    <property type="match status" value="2"/>
</dbReference>
<dbReference type="SUPFAM" id="SSF51338">
    <property type="entry name" value="Composite domain of metallo-dependent hydrolases"/>
    <property type="match status" value="1"/>
</dbReference>
<dbReference type="Proteomes" id="UP001442468">
    <property type="component" value="Unassembled WGS sequence"/>
</dbReference>
<dbReference type="PANTHER" id="PTHR11647:SF1">
    <property type="entry name" value="COLLAPSIN RESPONSE MEDIATOR PROTEIN"/>
    <property type="match status" value="1"/>
</dbReference>
<name>A0ABV1NC55_9GAMM</name>
<dbReference type="Gene3D" id="2.30.40.10">
    <property type="entry name" value="Urease, subunit C, domain 1"/>
    <property type="match status" value="1"/>
</dbReference>
<feature type="domain" description="Amidohydrolase 3" evidence="1">
    <location>
        <begin position="444"/>
        <end position="513"/>
    </location>
</feature>
<dbReference type="InterPro" id="IPR013108">
    <property type="entry name" value="Amidohydro_3"/>
</dbReference>
<dbReference type="RefSeq" id="WP_349760911.1">
    <property type="nucleotide sequence ID" value="NZ_JBEGCJ010000002.1"/>
</dbReference>
<organism evidence="2 3">
    <name type="scientific">Halomonas aquatica</name>
    <dbReference type="NCBI Taxonomy" id="3151123"/>
    <lineage>
        <taxon>Bacteria</taxon>
        <taxon>Pseudomonadati</taxon>
        <taxon>Pseudomonadota</taxon>
        <taxon>Gammaproteobacteria</taxon>
        <taxon>Oceanospirillales</taxon>
        <taxon>Halomonadaceae</taxon>
        <taxon>Halomonas</taxon>
    </lineage>
</organism>
<evidence type="ECO:0000313" key="3">
    <source>
        <dbReference type="Proteomes" id="UP001442468"/>
    </source>
</evidence>
<sequence length="531" mass="58127">MFDLIIANGLVVDGTGRPARREDIGIRGDRVARIGDLSSAPARERIDAAGQVVSPGFIDIHTHSDFSLIVNGKAESQVHQGVTLEVVGNCGFSCAPCPKCDDLKSAIFGYQPGFDISWNTFDEYLTVLGDQPLGVNVAAYVGHGTLRIAAMEGDNINRPATQQETRTMEQLLTASLEAGAIGFTTGLEYSPGSSAATSEITQLCRTLHRYDRLYATHVRNRDIYYEVGFGEALAVARNADVRLQISHITPKFGSPAHAMEHTLEMIDWSRRRGGDVAFDIIPHTWGPTTMSSVLPPWVFDGGVVKILERLANRDLRPAIKDNPNPIWQLIPAGRWDQIILFQSENNAGLVGATIAEIASRRGQEDPHETVLDLLLEEGEGLFNVTWAANNFSEDDNRLCISQPECGIISDTITLAPYGALGDKRWSPSTYGWTSRFIEKYHVTEGRITLEDAIRRITGLAAERLGIDDRGVLKEGNMADITVFDTETLHDNSTLQDPNHYPSGIQHVLVNGQLSIRAGERTDANAGSVLRA</sequence>
<dbReference type="PANTHER" id="PTHR11647">
    <property type="entry name" value="HYDRANTOINASE/DIHYDROPYRIMIDINASE FAMILY MEMBER"/>
    <property type="match status" value="1"/>
</dbReference>
<dbReference type="EC" id="3.5.1.-" evidence="2"/>
<proteinExistence type="predicted"/>
<dbReference type="Gene3D" id="3.20.20.140">
    <property type="entry name" value="Metal-dependent hydrolases"/>
    <property type="match status" value="1"/>
</dbReference>
<dbReference type="InterPro" id="IPR032466">
    <property type="entry name" value="Metal_Hydrolase"/>
</dbReference>
<evidence type="ECO:0000313" key="2">
    <source>
        <dbReference type="EMBL" id="MEQ6916641.1"/>
    </source>
</evidence>
<keyword evidence="3" id="KW-1185">Reference proteome</keyword>
<dbReference type="InterPro" id="IPR023100">
    <property type="entry name" value="D-aminoacylase_insert_dom_sf"/>
</dbReference>
<keyword evidence="2" id="KW-0378">Hydrolase</keyword>
<protein>
    <submittedName>
        <fullName evidence="2">D-aminoacylase</fullName>
        <ecNumber evidence="2">3.5.1.-</ecNumber>
    </submittedName>
</protein>
<gene>
    <name evidence="2" type="ORF">ABE960_03735</name>
</gene>
<dbReference type="SUPFAM" id="SSF51556">
    <property type="entry name" value="Metallo-dependent hydrolases"/>
    <property type="match status" value="1"/>
</dbReference>
<dbReference type="EMBL" id="JBEGCJ010000002">
    <property type="protein sequence ID" value="MEQ6916641.1"/>
    <property type="molecule type" value="Genomic_DNA"/>
</dbReference>
<dbReference type="InterPro" id="IPR050378">
    <property type="entry name" value="Metallo-dep_Hydrolases_sf"/>
</dbReference>
<comment type="caution">
    <text evidence="2">The sequence shown here is derived from an EMBL/GenBank/DDBJ whole genome shotgun (WGS) entry which is preliminary data.</text>
</comment>
<accession>A0ABV1NC55</accession>
<feature type="domain" description="Amidohydrolase 3" evidence="1">
    <location>
        <begin position="46"/>
        <end position="221"/>
    </location>
</feature>
<reference evidence="2 3" key="1">
    <citation type="submission" date="2024-05" db="EMBL/GenBank/DDBJ databases">
        <title>Halomonas sp. SSM6 16S ribosomal RNA gene Genome sequencing and assembly.</title>
        <authorList>
            <person name="Yook S."/>
        </authorList>
    </citation>
    <scope>NUCLEOTIDE SEQUENCE [LARGE SCALE GENOMIC DNA]</scope>
    <source>
        <strain evidence="2 3">SSM6</strain>
    </source>
</reference>
<dbReference type="InterPro" id="IPR011059">
    <property type="entry name" value="Metal-dep_hydrolase_composite"/>
</dbReference>
<dbReference type="CDD" id="cd01297">
    <property type="entry name" value="D-aminoacylase"/>
    <property type="match status" value="1"/>
</dbReference>
<dbReference type="Gene3D" id="3.30.1490.130">
    <property type="entry name" value="D-aminoacylase. Domain 3"/>
    <property type="match status" value="1"/>
</dbReference>
<evidence type="ECO:0000259" key="1">
    <source>
        <dbReference type="Pfam" id="PF07969"/>
    </source>
</evidence>
<dbReference type="GO" id="GO:0016787">
    <property type="term" value="F:hydrolase activity"/>
    <property type="evidence" value="ECO:0007669"/>
    <property type="project" value="UniProtKB-KW"/>
</dbReference>